<evidence type="ECO:0000256" key="1">
    <source>
        <dbReference type="ARBA" id="ARBA00009995"/>
    </source>
</evidence>
<evidence type="ECO:0000256" key="2">
    <source>
        <dbReference type="ARBA" id="ARBA00022676"/>
    </source>
</evidence>
<keyword evidence="5" id="KW-1185">Reference proteome</keyword>
<comment type="similarity">
    <text evidence="1">Belongs to the UDP-glycosyltransferase family.</text>
</comment>
<dbReference type="PANTHER" id="PTHR48043:SF159">
    <property type="entry name" value="EG:EG0003.4 PROTEIN-RELATED"/>
    <property type="match status" value="1"/>
</dbReference>
<dbReference type="InterPro" id="IPR050271">
    <property type="entry name" value="UDP-glycosyltransferase"/>
</dbReference>
<dbReference type="Proteomes" id="UP000695000">
    <property type="component" value="Unplaced"/>
</dbReference>
<dbReference type="Gene3D" id="3.40.50.2000">
    <property type="entry name" value="Glycogen Phosphorylase B"/>
    <property type="match status" value="1"/>
</dbReference>
<keyword evidence="4" id="KW-0812">Transmembrane</keyword>
<dbReference type="InterPro" id="IPR002213">
    <property type="entry name" value="UDP_glucos_trans"/>
</dbReference>
<keyword evidence="3" id="KW-0808">Transferase</keyword>
<reference evidence="6" key="1">
    <citation type="submission" date="2025-08" db="UniProtKB">
        <authorList>
            <consortium name="RefSeq"/>
        </authorList>
    </citation>
    <scope>IDENTIFICATION</scope>
    <source>
        <tissue evidence="6">Whole Larva</tissue>
    </source>
</reference>
<name>A0ABM1MV37_NICVS</name>
<evidence type="ECO:0000313" key="5">
    <source>
        <dbReference type="Proteomes" id="UP000695000"/>
    </source>
</evidence>
<dbReference type="GeneID" id="108564048"/>
<keyword evidence="4" id="KW-1133">Transmembrane helix</keyword>
<keyword evidence="2" id="KW-0328">Glycosyltransferase</keyword>
<evidence type="ECO:0000256" key="3">
    <source>
        <dbReference type="ARBA" id="ARBA00022679"/>
    </source>
</evidence>
<dbReference type="PANTHER" id="PTHR48043">
    <property type="entry name" value="EG:EG0003.4 PROTEIN-RELATED"/>
    <property type="match status" value="1"/>
</dbReference>
<accession>A0ABM1MV37</accession>
<feature type="transmembrane region" description="Helical" evidence="4">
    <location>
        <begin position="478"/>
        <end position="500"/>
    </location>
</feature>
<gene>
    <name evidence="6" type="primary">LOC108564048</name>
</gene>
<keyword evidence="4" id="KW-0472">Membrane</keyword>
<dbReference type="Pfam" id="PF00201">
    <property type="entry name" value="UDPGT"/>
    <property type="match status" value="1"/>
</dbReference>
<protein>
    <submittedName>
        <fullName evidence="6">UDP-glucuronosyltransferase 2B13-like</fullName>
    </submittedName>
</protein>
<dbReference type="RefSeq" id="XP_017778437.1">
    <property type="nucleotide sequence ID" value="XM_017922948.1"/>
</dbReference>
<evidence type="ECO:0000256" key="4">
    <source>
        <dbReference type="SAM" id="Phobius"/>
    </source>
</evidence>
<organism evidence="5 6">
    <name type="scientific">Nicrophorus vespilloides</name>
    <name type="common">Boreal carrion beetle</name>
    <dbReference type="NCBI Taxonomy" id="110193"/>
    <lineage>
        <taxon>Eukaryota</taxon>
        <taxon>Metazoa</taxon>
        <taxon>Ecdysozoa</taxon>
        <taxon>Arthropoda</taxon>
        <taxon>Hexapoda</taxon>
        <taxon>Insecta</taxon>
        <taxon>Pterygota</taxon>
        <taxon>Neoptera</taxon>
        <taxon>Endopterygota</taxon>
        <taxon>Coleoptera</taxon>
        <taxon>Polyphaga</taxon>
        <taxon>Staphyliniformia</taxon>
        <taxon>Silphidae</taxon>
        <taxon>Nicrophorinae</taxon>
        <taxon>Nicrophorus</taxon>
    </lineage>
</organism>
<evidence type="ECO:0000313" key="6">
    <source>
        <dbReference type="RefSeq" id="XP_017778437.1"/>
    </source>
</evidence>
<dbReference type="CDD" id="cd03784">
    <property type="entry name" value="GT1_Gtf-like"/>
    <property type="match status" value="1"/>
</dbReference>
<proteinExistence type="inferred from homology"/>
<sequence length="510" mass="58741">MLKIISLLLVYAFTATYCANILGVTTLISHSHHLWNEKLTEGLLKNGHNVTLLSHDMARIKHINYTVLHLEGGYKKIRELYNYEESLFRPETIDIPNFWKMLGIVCAHDLSTEGLKTLMKYPEDYKFDLIIWDLIGGECLYPLIKRFGNPPVVGVSPFGLQPYISSMMGSHYFNYIPFYGASYSDRTMSFWDRLRNTFSINYLNYLRIISHLPKMQMLANDHFGSSLTEPPMEVERNFSLALVNSDAIFNFPEAFPPNIISVAGLHIKPAKPIQKDLRKIFDTSRGIILFSLGSNIQAESLKKNMMDHFNRCFETLPYTVIMKFNNTIPREFPQNVIVRPWLQINDILGHPKTKLFISHGGSLSTQEAMYHGVPIVGIPFFVDQIGNIAKLVDRKIAEKLEIDKLSPEHICHKITTVLENSTYYENAQLISKRVKDHQNTPLQRAVFWIEYILRHGDGEHLSLATRDMFTFQTLNIDIFVFVVVVIATALVLIILCYVIFQKQRIKFKVD</sequence>
<dbReference type="SUPFAM" id="SSF53756">
    <property type="entry name" value="UDP-Glycosyltransferase/glycogen phosphorylase"/>
    <property type="match status" value="1"/>
</dbReference>